<proteinExistence type="predicted"/>
<reference evidence="1" key="1">
    <citation type="submission" date="2023-01" db="EMBL/GenBank/DDBJ databases">
        <title>Genome assembly of the deep-sea coral Lophelia pertusa.</title>
        <authorList>
            <person name="Herrera S."/>
            <person name="Cordes E."/>
        </authorList>
    </citation>
    <scope>NUCLEOTIDE SEQUENCE</scope>
    <source>
        <strain evidence="1">USNM1676648</strain>
        <tissue evidence="1">Polyp</tissue>
    </source>
</reference>
<sequence length="118" mass="13171">MTIRELQNQLMELKKTSASNSVAAALMSLQQELTKPKQVFDPYKALAGLESLVDLARDQADARTKRFSTILRQCRPLMGNAQFRSILVKLVGNKEDVEVAKAIQKSLRQTAPSSRPWG</sequence>
<dbReference type="AlphaFoldDB" id="A0A9X0A0H1"/>
<comment type="caution">
    <text evidence="1">The sequence shown here is derived from an EMBL/GenBank/DDBJ whole genome shotgun (WGS) entry which is preliminary data.</text>
</comment>
<dbReference type="EMBL" id="MU825407">
    <property type="protein sequence ID" value="KAJ7391201.1"/>
    <property type="molecule type" value="Genomic_DNA"/>
</dbReference>
<evidence type="ECO:0000313" key="2">
    <source>
        <dbReference type="Proteomes" id="UP001163046"/>
    </source>
</evidence>
<gene>
    <name evidence="1" type="ORF">OS493_019332</name>
</gene>
<dbReference type="Proteomes" id="UP001163046">
    <property type="component" value="Unassembled WGS sequence"/>
</dbReference>
<protein>
    <submittedName>
        <fullName evidence="1">Uncharacterized protein</fullName>
    </submittedName>
</protein>
<organism evidence="1 2">
    <name type="scientific">Desmophyllum pertusum</name>
    <dbReference type="NCBI Taxonomy" id="174260"/>
    <lineage>
        <taxon>Eukaryota</taxon>
        <taxon>Metazoa</taxon>
        <taxon>Cnidaria</taxon>
        <taxon>Anthozoa</taxon>
        <taxon>Hexacorallia</taxon>
        <taxon>Scleractinia</taxon>
        <taxon>Caryophylliina</taxon>
        <taxon>Caryophylliidae</taxon>
        <taxon>Desmophyllum</taxon>
    </lineage>
</organism>
<keyword evidence="2" id="KW-1185">Reference proteome</keyword>
<name>A0A9X0A0H1_9CNID</name>
<accession>A0A9X0A0H1</accession>
<dbReference type="OrthoDB" id="5977850at2759"/>
<evidence type="ECO:0000313" key="1">
    <source>
        <dbReference type="EMBL" id="KAJ7391201.1"/>
    </source>
</evidence>